<sequence length="570" mass="60539">MCRFKLISLLIMISITGVVKSFVTVGLGVDCDFNQLFEAYQSNELEVRVTNEQVYTNNFVMDKFKSFKGGYDSCMDAQADVLGSEKSKWSGLNANNNTVIEVAADLPIVATVIIENFEVYDGNNVSAGGAGGIKVSGNSNVIIRNSIVYDNRGVEGGGLHVYGADATLRLENTEVHSNQATGYGGGVYCSDGARLIIDSKSTINNNEATFNGGGIFGGQGCEITNASGELVGGRVYFGIIYNEANKGGGIYLQTGAQLNVTGTPDYPAQISINYAYEDQQPSGGGLYLTGVDSTAHLINTEVNFNGSINHGAGMVVTDQASLVMSQAATGCSYGEQYCSEMKSNTGYGLAAEGGAGYFSDGSNVQISQTDINSNRSNLVSGFVINDSAMLRLEGNLIRDNESNGNQSPATSLIHIGAANSQAAQLDFVYNTVVNNDVNNFFTANNIDNRQVLNVFNSIIWDNGTVFNFNGPATAQIDCSIVHETASLSGNVGVVLSNDPLFINAAAADFRPSLASDAIDFCANDLFPAQYHDLNNVLRGYDMASVNNAFGAYDAGAFEYAPDIIFRHGFD</sequence>
<evidence type="ECO:0000313" key="1">
    <source>
        <dbReference type="EMBL" id="TDR17574.1"/>
    </source>
</evidence>
<comment type="caution">
    <text evidence="1">The sequence shown here is derived from an EMBL/GenBank/DDBJ whole genome shotgun (WGS) entry which is preliminary data.</text>
</comment>
<reference evidence="1 2" key="1">
    <citation type="submission" date="2019-03" db="EMBL/GenBank/DDBJ databases">
        <title>Genomic Encyclopedia of Type Strains, Phase IV (KMG-IV): sequencing the most valuable type-strain genomes for metagenomic binning, comparative biology and taxonomic classification.</title>
        <authorList>
            <person name="Goeker M."/>
        </authorList>
    </citation>
    <scope>NUCLEOTIDE SEQUENCE [LARGE SCALE GENOMIC DNA]</scope>
    <source>
        <strain evidence="1 2">DSM 25488</strain>
    </source>
</reference>
<dbReference type="Proteomes" id="UP000295724">
    <property type="component" value="Unassembled WGS sequence"/>
</dbReference>
<dbReference type="SMART" id="SM00710">
    <property type="entry name" value="PbH1"/>
    <property type="match status" value="6"/>
</dbReference>
<proteinExistence type="predicted"/>
<protein>
    <submittedName>
        <fullName evidence="1">Putative outer membrane repeat protein</fullName>
    </submittedName>
</protein>
<dbReference type="SUPFAM" id="SSF51126">
    <property type="entry name" value="Pectin lyase-like"/>
    <property type="match status" value="2"/>
</dbReference>
<organism evidence="1 2">
    <name type="scientific">Marinicella litoralis</name>
    <dbReference type="NCBI Taxonomy" id="644220"/>
    <lineage>
        <taxon>Bacteria</taxon>
        <taxon>Pseudomonadati</taxon>
        <taxon>Pseudomonadota</taxon>
        <taxon>Gammaproteobacteria</taxon>
        <taxon>Lysobacterales</taxon>
        <taxon>Marinicellaceae</taxon>
        <taxon>Marinicella</taxon>
    </lineage>
</organism>
<name>A0A4R6XIA1_9GAMM</name>
<keyword evidence="2" id="KW-1185">Reference proteome</keyword>
<evidence type="ECO:0000313" key="2">
    <source>
        <dbReference type="Proteomes" id="UP000295724"/>
    </source>
</evidence>
<dbReference type="InterPro" id="IPR011050">
    <property type="entry name" value="Pectin_lyase_fold/virulence"/>
</dbReference>
<dbReference type="InterPro" id="IPR006626">
    <property type="entry name" value="PbH1"/>
</dbReference>
<gene>
    <name evidence="1" type="ORF">C8D91_2633</name>
</gene>
<dbReference type="EMBL" id="SNZB01000006">
    <property type="protein sequence ID" value="TDR17574.1"/>
    <property type="molecule type" value="Genomic_DNA"/>
</dbReference>
<dbReference type="AlphaFoldDB" id="A0A4R6XIA1"/>
<accession>A0A4R6XIA1</accession>